<dbReference type="Proteomes" id="UP001238523">
    <property type="component" value="Chromosome"/>
</dbReference>
<reference evidence="2 3" key="1">
    <citation type="submission" date="2023-04" db="EMBL/GenBank/DDBJ databases">
        <title>Taxonomic identification of the Arctic strain Aequorivita sp. nov. and transcriptomic analysis in response to temperature stress.</title>
        <authorList>
            <person name="Liu W."/>
            <person name="Cong B."/>
            <person name="Lin J."/>
        </authorList>
    </citation>
    <scope>NUCLEOTIDE SEQUENCE [LARGE SCALE GENOMIC DNA]</scope>
    <source>
        <strain evidence="2 3">Ant34-E75</strain>
    </source>
</reference>
<evidence type="ECO:0000256" key="1">
    <source>
        <dbReference type="ARBA" id="ARBA00023115"/>
    </source>
</evidence>
<accession>A0ABY8KS89</accession>
<dbReference type="RefSeq" id="WP_279447364.1">
    <property type="nucleotide sequence ID" value="NZ_CP122379.1"/>
</dbReference>
<dbReference type="PANTHER" id="PTHR43317">
    <property type="entry name" value="THERMOSPERMINE SYNTHASE ACAULIS5"/>
    <property type="match status" value="1"/>
</dbReference>
<dbReference type="InterPro" id="IPR029063">
    <property type="entry name" value="SAM-dependent_MTases_sf"/>
</dbReference>
<evidence type="ECO:0000313" key="2">
    <source>
        <dbReference type="EMBL" id="WGF91404.1"/>
    </source>
</evidence>
<dbReference type="CDD" id="cd02440">
    <property type="entry name" value="AdoMet_MTases"/>
    <property type="match status" value="1"/>
</dbReference>
<dbReference type="Pfam" id="PF01564">
    <property type="entry name" value="Spermine_synth"/>
    <property type="match status" value="1"/>
</dbReference>
<organism evidence="2 3">
    <name type="scientific">Aequorivita marisscotiae</name>
    <dbReference type="NCBI Taxonomy" id="3040348"/>
    <lineage>
        <taxon>Bacteria</taxon>
        <taxon>Pseudomonadati</taxon>
        <taxon>Bacteroidota</taxon>
        <taxon>Flavobacteriia</taxon>
        <taxon>Flavobacteriales</taxon>
        <taxon>Flavobacteriaceae</taxon>
        <taxon>Aequorivita</taxon>
    </lineage>
</organism>
<name>A0ABY8KS89_9FLAO</name>
<dbReference type="NCBIfam" id="NF037959">
    <property type="entry name" value="MFS_SpdSyn"/>
    <property type="match status" value="1"/>
</dbReference>
<protein>
    <submittedName>
        <fullName evidence="2">Fused MFS/spermidine synthase</fullName>
    </submittedName>
</protein>
<gene>
    <name evidence="2" type="ORF">QCQ61_09275</name>
</gene>
<sequence>MKKLFSYLWPSTRRFSSEINGILEVTYINGKKVLDTKNANYSYGSLQKILEIGLTKVDLDKVDSLLLLGMGGGSIIKSLRETFDYKNNIVAVEIDPQIIHIAKAEFAVSASEKLQIVEEDAFQFVKNSKDQFQLIIIDLFIDTEVPPIFFGKEFCINVSKLLQTEGYLIFNAGINLAKTSKTIETVSTNFGSDFQFQHYKKVQGTNTLLVAQKGSL</sequence>
<dbReference type="EMBL" id="CP122379">
    <property type="protein sequence ID" value="WGF91404.1"/>
    <property type="molecule type" value="Genomic_DNA"/>
</dbReference>
<dbReference type="SUPFAM" id="SSF53335">
    <property type="entry name" value="S-adenosyl-L-methionine-dependent methyltransferases"/>
    <property type="match status" value="1"/>
</dbReference>
<dbReference type="Gene3D" id="3.40.50.150">
    <property type="entry name" value="Vaccinia Virus protein VP39"/>
    <property type="match status" value="1"/>
</dbReference>
<keyword evidence="3" id="KW-1185">Reference proteome</keyword>
<proteinExistence type="predicted"/>
<evidence type="ECO:0000313" key="3">
    <source>
        <dbReference type="Proteomes" id="UP001238523"/>
    </source>
</evidence>
<dbReference type="PANTHER" id="PTHR43317:SF1">
    <property type="entry name" value="THERMOSPERMINE SYNTHASE ACAULIS5"/>
    <property type="match status" value="1"/>
</dbReference>
<keyword evidence="1" id="KW-0620">Polyamine biosynthesis</keyword>